<proteinExistence type="predicted"/>
<evidence type="ECO:0000256" key="3">
    <source>
        <dbReference type="SAM" id="MobiDB-lite"/>
    </source>
</evidence>
<protein>
    <submittedName>
        <fullName evidence="4">Single-strand DNA-binding protein</fullName>
    </submittedName>
</protein>
<evidence type="ECO:0000313" key="4">
    <source>
        <dbReference type="EMBL" id="NYJ24265.1"/>
    </source>
</evidence>
<reference evidence="4 5" key="1">
    <citation type="submission" date="2020-07" db="EMBL/GenBank/DDBJ databases">
        <title>Sequencing the genomes of 1000 actinobacteria strains.</title>
        <authorList>
            <person name="Klenk H.-P."/>
        </authorList>
    </citation>
    <scope>NUCLEOTIDE SEQUENCE [LARGE SCALE GENOMIC DNA]</scope>
    <source>
        <strain evidence="4 5">DSM 15165</strain>
    </source>
</reference>
<evidence type="ECO:0000256" key="2">
    <source>
        <dbReference type="PROSITE-ProRule" id="PRU00252"/>
    </source>
</evidence>
<dbReference type="Gene3D" id="2.40.50.140">
    <property type="entry name" value="Nucleic acid-binding proteins"/>
    <property type="match status" value="1"/>
</dbReference>
<dbReference type="Proteomes" id="UP000578352">
    <property type="component" value="Unassembled WGS sequence"/>
</dbReference>
<feature type="region of interest" description="Disordered" evidence="3">
    <location>
        <begin position="1"/>
        <end position="63"/>
    </location>
</feature>
<dbReference type="RefSeq" id="WP_179606284.1">
    <property type="nucleotide sequence ID" value="NZ_BAABEH010000001.1"/>
</dbReference>
<comment type="caution">
    <text evidence="4">The sequence shown here is derived from an EMBL/GenBank/DDBJ whole genome shotgun (WGS) entry which is preliminary data.</text>
</comment>
<dbReference type="SUPFAM" id="SSF50249">
    <property type="entry name" value="Nucleic acid-binding proteins"/>
    <property type="match status" value="1"/>
</dbReference>
<evidence type="ECO:0000256" key="1">
    <source>
        <dbReference type="ARBA" id="ARBA00023125"/>
    </source>
</evidence>
<feature type="compositionally biased region" description="Basic and acidic residues" evidence="3">
    <location>
        <begin position="52"/>
        <end position="62"/>
    </location>
</feature>
<dbReference type="InterPro" id="IPR000424">
    <property type="entry name" value="Primosome_PriB/ssb"/>
</dbReference>
<gene>
    <name evidence="4" type="ORF">HNR13_002552</name>
</gene>
<dbReference type="InterPro" id="IPR012340">
    <property type="entry name" value="NA-bd_OB-fold"/>
</dbReference>
<sequence>MSESVAVRGTVATSPRHVTPEAGSAITSFRLVTDDRAARPAGAQQPAGPGQDPRRGARRDPESNWFTVTAFGELAVSAAACVARGDPLVVTGRLRVRDWAGEQLGVTVEIEAEAIGHDLARGRSRFTRSTRALALTDAPGGRGDPTGSDP</sequence>
<accession>A0A853D0G7</accession>
<organism evidence="4 5">
    <name type="scientific">Leifsonia shinshuensis</name>
    <dbReference type="NCBI Taxonomy" id="150026"/>
    <lineage>
        <taxon>Bacteria</taxon>
        <taxon>Bacillati</taxon>
        <taxon>Actinomycetota</taxon>
        <taxon>Actinomycetes</taxon>
        <taxon>Micrococcales</taxon>
        <taxon>Microbacteriaceae</taxon>
        <taxon>Leifsonia</taxon>
    </lineage>
</organism>
<dbReference type="EMBL" id="JACCFL010000001">
    <property type="protein sequence ID" value="NYJ24265.1"/>
    <property type="molecule type" value="Genomic_DNA"/>
</dbReference>
<feature type="region of interest" description="Disordered" evidence="3">
    <location>
        <begin position="130"/>
        <end position="150"/>
    </location>
</feature>
<dbReference type="PROSITE" id="PS50935">
    <property type="entry name" value="SSB"/>
    <property type="match status" value="1"/>
</dbReference>
<keyword evidence="1 2" id="KW-0238">DNA-binding</keyword>
<name>A0A853D0G7_9MICO</name>
<dbReference type="AlphaFoldDB" id="A0A853D0G7"/>
<evidence type="ECO:0000313" key="5">
    <source>
        <dbReference type="Proteomes" id="UP000578352"/>
    </source>
</evidence>
<dbReference type="CDD" id="cd04496">
    <property type="entry name" value="SSB_OBF"/>
    <property type="match status" value="1"/>
</dbReference>
<feature type="compositionally biased region" description="Low complexity" evidence="3">
    <location>
        <begin position="39"/>
        <end position="51"/>
    </location>
</feature>
<dbReference type="Pfam" id="PF00436">
    <property type="entry name" value="SSB"/>
    <property type="match status" value="1"/>
</dbReference>
<dbReference type="GO" id="GO:0003697">
    <property type="term" value="F:single-stranded DNA binding"/>
    <property type="evidence" value="ECO:0007669"/>
    <property type="project" value="InterPro"/>
</dbReference>